<organism evidence="2 3">
    <name type="scientific">Seminavis robusta</name>
    <dbReference type="NCBI Taxonomy" id="568900"/>
    <lineage>
        <taxon>Eukaryota</taxon>
        <taxon>Sar</taxon>
        <taxon>Stramenopiles</taxon>
        <taxon>Ochrophyta</taxon>
        <taxon>Bacillariophyta</taxon>
        <taxon>Bacillariophyceae</taxon>
        <taxon>Bacillariophycidae</taxon>
        <taxon>Naviculales</taxon>
        <taxon>Naviculaceae</taxon>
        <taxon>Seminavis</taxon>
    </lineage>
</organism>
<feature type="signal peptide" evidence="1">
    <location>
        <begin position="1"/>
        <end position="24"/>
    </location>
</feature>
<dbReference type="EMBL" id="CAICTM010002571">
    <property type="protein sequence ID" value="CAB9529659.1"/>
    <property type="molecule type" value="Genomic_DNA"/>
</dbReference>
<sequence length="349" mass="40588">MMVDSMYSKLALVFLGLLLAAVHGMTETHRVEEHLKRYGGDWPPEYIPNTPGWKRQMDKRFKQVLEMDNRHKKYDGWMQTVNMAFLAPNFTEYGMGLVRAPEDLTLTLQHEIRTAVKEGKTRKEHSIDAIGGPNGCDFVDRPDLTQRVVTELQPYTEAWVGMPLHPVLAYGFRLYLNESDLNMHVDKAQTHIISMIYHIDRSEDSQPWPVLIEDFKGNTHEIELQPGDILFYESSKCLHGRPSKYYGSWYTSVFVHYYPTNGWMDTDHNMECHYAIPPWWDTEVPPQDKTQEPLDILGTSFKEHNCPNEWCNSQNTVKWSIGSEDGYWIDGGMRKHEFTPGLVDRDEEL</sequence>
<evidence type="ECO:0000256" key="1">
    <source>
        <dbReference type="SAM" id="SignalP"/>
    </source>
</evidence>
<protein>
    <submittedName>
        <fullName evidence="2">Uncharacterized protein</fullName>
    </submittedName>
</protein>
<dbReference type="OrthoDB" id="37542at2759"/>
<evidence type="ECO:0000313" key="3">
    <source>
        <dbReference type="Proteomes" id="UP001153069"/>
    </source>
</evidence>
<dbReference type="AlphaFoldDB" id="A0A9N8F171"/>
<proteinExistence type="predicted"/>
<accession>A0A9N8F171</accession>
<dbReference type="Proteomes" id="UP001153069">
    <property type="component" value="Unassembled WGS sequence"/>
</dbReference>
<keyword evidence="3" id="KW-1185">Reference proteome</keyword>
<keyword evidence="1" id="KW-0732">Signal</keyword>
<feature type="chain" id="PRO_5040238214" evidence="1">
    <location>
        <begin position="25"/>
        <end position="349"/>
    </location>
</feature>
<name>A0A9N8F171_9STRA</name>
<gene>
    <name evidence="2" type="ORF">SEMRO_2573_G331710.1</name>
</gene>
<reference evidence="2" key="1">
    <citation type="submission" date="2020-06" db="EMBL/GenBank/DDBJ databases">
        <authorList>
            <consortium name="Plant Systems Biology data submission"/>
        </authorList>
    </citation>
    <scope>NUCLEOTIDE SEQUENCE</scope>
    <source>
        <strain evidence="2">D6</strain>
    </source>
</reference>
<evidence type="ECO:0000313" key="2">
    <source>
        <dbReference type="EMBL" id="CAB9529659.1"/>
    </source>
</evidence>
<comment type="caution">
    <text evidence="2">The sequence shown here is derived from an EMBL/GenBank/DDBJ whole genome shotgun (WGS) entry which is preliminary data.</text>
</comment>